<dbReference type="InterPro" id="IPR036805">
    <property type="entry name" value="Tscrpt_elong_fac_GreA/B_N_sf"/>
</dbReference>
<dbReference type="InterPro" id="IPR036953">
    <property type="entry name" value="GreA/GreB_C_sf"/>
</dbReference>
<dbReference type="InterPro" id="IPR006359">
    <property type="entry name" value="Tscrpt_elong_fac_GreA"/>
</dbReference>
<dbReference type="InterPro" id="IPR028624">
    <property type="entry name" value="Tscrpt_elong_fac_GreA/B"/>
</dbReference>
<dbReference type="eggNOG" id="COG0782">
    <property type="taxonomic scope" value="Bacteria"/>
</dbReference>
<dbReference type="InterPro" id="IPR023459">
    <property type="entry name" value="Tscrpt_elong_fac_GreA/B_fam"/>
</dbReference>
<keyword evidence="3 8" id="KW-0805">Transcription regulation</keyword>
<dbReference type="InterPro" id="IPR001437">
    <property type="entry name" value="Tscrpt_elong_fac_GreA/B_C"/>
</dbReference>
<keyword evidence="4 8" id="KW-0238">DNA-binding</keyword>
<dbReference type="GO" id="GO:0003746">
    <property type="term" value="F:translation elongation factor activity"/>
    <property type="evidence" value="ECO:0007669"/>
    <property type="project" value="UniProtKB-KW"/>
</dbReference>
<dbReference type="SUPFAM" id="SSF46557">
    <property type="entry name" value="GreA transcript cleavage protein, N-terminal domain"/>
    <property type="match status" value="1"/>
</dbReference>
<evidence type="ECO:0000313" key="12">
    <source>
        <dbReference type="EMBL" id="EFI34658.1"/>
    </source>
</evidence>
<dbReference type="RefSeq" id="WP_008869978.1">
    <property type="nucleotide sequence ID" value="NZ_ACJN02000002.1"/>
</dbReference>
<evidence type="ECO:0000256" key="5">
    <source>
        <dbReference type="ARBA" id="ARBA00023163"/>
    </source>
</evidence>
<dbReference type="Pfam" id="PF01272">
    <property type="entry name" value="GreA_GreB"/>
    <property type="match status" value="1"/>
</dbReference>
<dbReference type="PROSITE" id="PS00829">
    <property type="entry name" value="GREAB_1"/>
    <property type="match status" value="1"/>
</dbReference>
<dbReference type="PANTHER" id="PTHR30437:SF4">
    <property type="entry name" value="TRANSCRIPTION ELONGATION FACTOR GREA"/>
    <property type="match status" value="1"/>
</dbReference>
<keyword evidence="12" id="KW-0648">Protein biosynthesis</keyword>
<proteinExistence type="inferred from homology"/>
<dbReference type="GO" id="GO:0006354">
    <property type="term" value="P:DNA-templated transcription elongation"/>
    <property type="evidence" value="ECO:0007669"/>
    <property type="project" value="TreeGrafter"/>
</dbReference>
<keyword evidence="8" id="KW-0175">Coiled coil</keyword>
<reference evidence="12" key="1">
    <citation type="submission" date="2010-05" db="EMBL/GenBank/DDBJ databases">
        <title>The draft genome of Desulfonatronospira thiodismutans ASO3-1.</title>
        <authorList>
            <consortium name="US DOE Joint Genome Institute (JGI-PGF)"/>
            <person name="Lucas S."/>
            <person name="Copeland A."/>
            <person name="Lapidus A."/>
            <person name="Cheng J.-F."/>
            <person name="Bruce D."/>
            <person name="Goodwin L."/>
            <person name="Pitluck S."/>
            <person name="Chertkov O."/>
            <person name="Brettin T."/>
            <person name="Detter J.C."/>
            <person name="Han C."/>
            <person name="Land M.L."/>
            <person name="Hauser L."/>
            <person name="Kyrpides N."/>
            <person name="Mikhailova N."/>
            <person name="Muyzer G."/>
            <person name="Woyke T."/>
        </authorList>
    </citation>
    <scope>NUCLEOTIDE SEQUENCE [LARGE SCALE GENOMIC DNA]</scope>
    <source>
        <strain evidence="12">ASO3-1</strain>
    </source>
</reference>
<dbReference type="Proteomes" id="UP000005496">
    <property type="component" value="Unassembled WGS sequence"/>
</dbReference>
<gene>
    <name evidence="8" type="primary">greA</name>
    <name evidence="12" type="ORF">Dthio_PD2030</name>
</gene>
<dbReference type="SUPFAM" id="SSF54534">
    <property type="entry name" value="FKBP-like"/>
    <property type="match status" value="1"/>
</dbReference>
<dbReference type="Pfam" id="PF03449">
    <property type="entry name" value="GreA_GreB_N"/>
    <property type="match status" value="1"/>
</dbReference>
<evidence type="ECO:0000256" key="7">
    <source>
        <dbReference type="ARBA" id="ARBA00030776"/>
    </source>
</evidence>
<evidence type="ECO:0000256" key="1">
    <source>
        <dbReference type="ARBA" id="ARBA00008213"/>
    </source>
</evidence>
<keyword evidence="13" id="KW-1185">Reference proteome</keyword>
<comment type="caution">
    <text evidence="12">The sequence shown here is derived from an EMBL/GenBank/DDBJ whole genome shotgun (WGS) entry which is preliminary data.</text>
</comment>
<evidence type="ECO:0000259" key="10">
    <source>
        <dbReference type="Pfam" id="PF01272"/>
    </source>
</evidence>
<evidence type="ECO:0000256" key="9">
    <source>
        <dbReference type="RuleBase" id="RU000556"/>
    </source>
</evidence>
<dbReference type="InterPro" id="IPR018151">
    <property type="entry name" value="TF_GreA/GreB_CS"/>
</dbReference>
<evidence type="ECO:0000256" key="3">
    <source>
        <dbReference type="ARBA" id="ARBA00023015"/>
    </source>
</evidence>
<feature type="coiled-coil region" evidence="8">
    <location>
        <begin position="5"/>
        <end position="39"/>
    </location>
</feature>
<dbReference type="PANTHER" id="PTHR30437">
    <property type="entry name" value="TRANSCRIPTION ELONGATION FACTOR GREA"/>
    <property type="match status" value="1"/>
</dbReference>
<dbReference type="AlphaFoldDB" id="D6SPI2"/>
<dbReference type="InterPro" id="IPR022691">
    <property type="entry name" value="Tscrpt_elong_fac_GreA/B_N"/>
</dbReference>
<evidence type="ECO:0000256" key="2">
    <source>
        <dbReference type="ARBA" id="ARBA00013729"/>
    </source>
</evidence>
<evidence type="ECO:0000313" key="13">
    <source>
        <dbReference type="Proteomes" id="UP000005496"/>
    </source>
</evidence>
<dbReference type="OrthoDB" id="9808774at2"/>
<dbReference type="Gene3D" id="3.10.50.30">
    <property type="entry name" value="Transcription elongation factor, GreA/GreB, C-terminal domain"/>
    <property type="match status" value="1"/>
</dbReference>
<dbReference type="NCBIfam" id="TIGR01462">
    <property type="entry name" value="greA"/>
    <property type="match status" value="1"/>
</dbReference>
<dbReference type="PIRSF" id="PIRSF006092">
    <property type="entry name" value="GreA_GreB"/>
    <property type="match status" value="1"/>
</dbReference>
<accession>D6SPI2</accession>
<dbReference type="EMBL" id="ACJN02000002">
    <property type="protein sequence ID" value="EFI34658.1"/>
    <property type="molecule type" value="Genomic_DNA"/>
</dbReference>
<sequence>MSDSIPISEEGFARLKQELEKLQAERPEVIQAIKEAREEGDLKENAGYDAARERQGLLEAKIAQITSRMPMFNIIDLDTMDGNKVCYGATVEIENVDTGEVKKYTLLGPDETDFVPDSLSVFSPLARALMGREVGDETVVNAPKGKIEYEILDIKFYGSSIFKDG</sequence>
<dbReference type="NCBIfam" id="NF001261">
    <property type="entry name" value="PRK00226.1-2"/>
    <property type="match status" value="1"/>
</dbReference>
<feature type="domain" description="Transcription elongation factor GreA/GreB N-terminal" evidence="11">
    <location>
        <begin position="5"/>
        <end position="70"/>
    </location>
</feature>
<organism evidence="12 13">
    <name type="scientific">Desulfonatronospira thiodismutans ASO3-1</name>
    <dbReference type="NCBI Taxonomy" id="555779"/>
    <lineage>
        <taxon>Bacteria</taxon>
        <taxon>Pseudomonadati</taxon>
        <taxon>Thermodesulfobacteriota</taxon>
        <taxon>Desulfovibrionia</taxon>
        <taxon>Desulfovibrionales</taxon>
        <taxon>Desulfonatronovibrionaceae</taxon>
        <taxon>Desulfonatronospira</taxon>
    </lineage>
</organism>
<evidence type="ECO:0000256" key="8">
    <source>
        <dbReference type="HAMAP-Rule" id="MF_00105"/>
    </source>
</evidence>
<dbReference type="FunFam" id="3.10.50.30:FF:000001">
    <property type="entry name" value="Transcription elongation factor GreA"/>
    <property type="match status" value="1"/>
</dbReference>
<protein>
    <recommendedName>
        <fullName evidence="2 8">Transcription elongation factor GreA</fullName>
    </recommendedName>
    <alternativeName>
        <fullName evidence="7 8">Transcript cleavage factor GreA</fullName>
    </alternativeName>
</protein>
<comment type="function">
    <text evidence="6 8 9">Necessary for efficient RNA polymerase transcription elongation past template-encoded arresting sites. The arresting sites in DNA have the property of trapping a certain fraction of elongating RNA polymerases that pass through, resulting in locked ternary complexes. Cleavage of the nascent transcript by cleavage factors such as GreA or GreB allows the resumption of elongation from the new 3'terminus. GreA releases sequences of 2 to 3 nucleotides.</text>
</comment>
<evidence type="ECO:0000259" key="11">
    <source>
        <dbReference type="Pfam" id="PF03449"/>
    </source>
</evidence>
<keyword evidence="12" id="KW-0251">Elongation factor</keyword>
<dbReference type="GO" id="GO:0070063">
    <property type="term" value="F:RNA polymerase binding"/>
    <property type="evidence" value="ECO:0007669"/>
    <property type="project" value="InterPro"/>
</dbReference>
<evidence type="ECO:0000256" key="6">
    <source>
        <dbReference type="ARBA" id="ARBA00024916"/>
    </source>
</evidence>
<dbReference type="HAMAP" id="MF_00105">
    <property type="entry name" value="GreA_GreB"/>
    <property type="match status" value="1"/>
</dbReference>
<dbReference type="Gene3D" id="1.10.287.180">
    <property type="entry name" value="Transcription elongation factor, GreA/GreB, N-terminal domain"/>
    <property type="match status" value="1"/>
</dbReference>
<feature type="domain" description="Transcription elongation factor GreA/GreB C-terminal" evidence="10">
    <location>
        <begin position="83"/>
        <end position="155"/>
    </location>
</feature>
<dbReference type="FunFam" id="1.10.287.180:FF:000001">
    <property type="entry name" value="Transcription elongation factor GreA"/>
    <property type="match status" value="1"/>
</dbReference>
<dbReference type="GO" id="GO:0032784">
    <property type="term" value="P:regulation of DNA-templated transcription elongation"/>
    <property type="evidence" value="ECO:0007669"/>
    <property type="project" value="UniProtKB-UniRule"/>
</dbReference>
<dbReference type="NCBIfam" id="NF001263">
    <property type="entry name" value="PRK00226.1-4"/>
    <property type="match status" value="1"/>
</dbReference>
<evidence type="ECO:0000256" key="4">
    <source>
        <dbReference type="ARBA" id="ARBA00023125"/>
    </source>
</evidence>
<dbReference type="GO" id="GO:0003677">
    <property type="term" value="F:DNA binding"/>
    <property type="evidence" value="ECO:0007669"/>
    <property type="project" value="UniProtKB-UniRule"/>
</dbReference>
<keyword evidence="5 8" id="KW-0804">Transcription</keyword>
<comment type="similarity">
    <text evidence="1 8 9">Belongs to the GreA/GreB family.</text>
</comment>
<name>D6SPI2_9BACT</name>